<keyword evidence="2" id="KW-1185">Reference proteome</keyword>
<proteinExistence type="predicted"/>
<organism evidence="1 2">
    <name type="scientific">Linderina macrospora</name>
    <dbReference type="NCBI Taxonomy" id="4868"/>
    <lineage>
        <taxon>Eukaryota</taxon>
        <taxon>Fungi</taxon>
        <taxon>Fungi incertae sedis</taxon>
        <taxon>Zoopagomycota</taxon>
        <taxon>Kickxellomycotina</taxon>
        <taxon>Kickxellomycetes</taxon>
        <taxon>Kickxellales</taxon>
        <taxon>Kickxellaceae</taxon>
        <taxon>Linderina</taxon>
    </lineage>
</organism>
<protein>
    <submittedName>
        <fullName evidence="1">Uncharacterized protein</fullName>
    </submittedName>
</protein>
<accession>A0ACC1JDD9</accession>
<sequence length="539" mass="60780">MHLPYNILIHVLRHATNCEYIDQFFERRSPQSREHYHKQVHAYIASKNPALLCVSRAWRHAALPYYFRYALCNEASAVPVNVPPAHQHLLHGLFVCVPLSHKDIRWQEQPPFAAIPHGIRENTKLLGVWMYNNMGVPLEYMCFINAAFPHLQSTYFDMELHSVLTAEQHSYQHAIAKSALGSPALSEALCQLHTLTFHRLLDTTPSHLFKLVQQCAPFVKHMDIGLVSGSVLSRIFFATHSRQHTAEGSPTRVTEQVLFPQLRRLHYSLTSGVAQKYPPVTACIFPSIEELFCDNLRSADAVVNDQAYMALHDLFLALPLPKLRALKFNFKFDPHRPITDQQRHPRLQTLELFDHAYWCGSSLSSDQAASMLGAALSHPSLTSFGYPAAVSGTVPIPKVECSEIRFLMLKGWTFSVESLIDLVQQQPQLASLQINVAPGLSAAIKRPKRMHGGGHSLRHLWLFSDRCNDKCWDSARLGQLFDLLDNLSRLEQLFLFPRAAEELRQLAALASPRSFALGQDAPEIAELCAVAQKVSRIVA</sequence>
<dbReference type="EMBL" id="JANBPW010000792">
    <property type="protein sequence ID" value="KAJ1948262.1"/>
    <property type="molecule type" value="Genomic_DNA"/>
</dbReference>
<evidence type="ECO:0000313" key="2">
    <source>
        <dbReference type="Proteomes" id="UP001150603"/>
    </source>
</evidence>
<reference evidence="1" key="1">
    <citation type="submission" date="2022-07" db="EMBL/GenBank/DDBJ databases">
        <title>Phylogenomic reconstructions and comparative analyses of Kickxellomycotina fungi.</title>
        <authorList>
            <person name="Reynolds N.K."/>
            <person name="Stajich J.E."/>
            <person name="Barry K."/>
            <person name="Grigoriev I.V."/>
            <person name="Crous P."/>
            <person name="Smith M.E."/>
        </authorList>
    </citation>
    <scope>NUCLEOTIDE SEQUENCE</scope>
    <source>
        <strain evidence="1">NRRL 5244</strain>
    </source>
</reference>
<gene>
    <name evidence="1" type="ORF">FBU59_001676</name>
</gene>
<comment type="caution">
    <text evidence="1">The sequence shown here is derived from an EMBL/GenBank/DDBJ whole genome shotgun (WGS) entry which is preliminary data.</text>
</comment>
<evidence type="ECO:0000313" key="1">
    <source>
        <dbReference type="EMBL" id="KAJ1948262.1"/>
    </source>
</evidence>
<dbReference type="Proteomes" id="UP001150603">
    <property type="component" value="Unassembled WGS sequence"/>
</dbReference>
<name>A0ACC1JDD9_9FUNG</name>